<dbReference type="EMBL" id="CAFAAM010000098">
    <property type="protein sequence ID" value="CAB4805533.1"/>
    <property type="molecule type" value="Genomic_DNA"/>
</dbReference>
<dbReference type="InterPro" id="IPR036291">
    <property type="entry name" value="NAD(P)-bd_dom_sf"/>
</dbReference>
<dbReference type="PANTHER" id="PTHR48106:SF8">
    <property type="entry name" value="OS02G0805600 PROTEIN"/>
    <property type="match status" value="1"/>
</dbReference>
<dbReference type="SUPFAM" id="SSF51735">
    <property type="entry name" value="NAD(P)-binding Rossmann-fold domains"/>
    <property type="match status" value="1"/>
</dbReference>
<dbReference type="InterPro" id="IPR020843">
    <property type="entry name" value="ER"/>
</dbReference>
<dbReference type="SUPFAM" id="SSF50129">
    <property type="entry name" value="GroES-like"/>
    <property type="match status" value="1"/>
</dbReference>
<dbReference type="AlphaFoldDB" id="A0A6J7LCJ5"/>
<evidence type="ECO:0000259" key="3">
    <source>
        <dbReference type="SMART" id="SM00829"/>
    </source>
</evidence>
<accession>A0A6J7LCJ5</accession>
<dbReference type="Gene3D" id="3.90.180.10">
    <property type="entry name" value="Medium-chain alcohol dehydrogenases, catalytic domain"/>
    <property type="match status" value="1"/>
</dbReference>
<keyword evidence="1" id="KW-0521">NADP</keyword>
<dbReference type="SMART" id="SM00829">
    <property type="entry name" value="PKS_ER"/>
    <property type="match status" value="1"/>
</dbReference>
<dbReference type="Gene3D" id="3.40.50.720">
    <property type="entry name" value="NAD(P)-binding Rossmann-like Domain"/>
    <property type="match status" value="1"/>
</dbReference>
<evidence type="ECO:0000313" key="4">
    <source>
        <dbReference type="EMBL" id="CAB4805533.1"/>
    </source>
</evidence>
<gene>
    <name evidence="4" type="ORF">UFOPK3010_00843</name>
    <name evidence="5" type="ORF">UFOPK3785_01952</name>
</gene>
<keyword evidence="2" id="KW-0560">Oxidoreductase</keyword>
<dbReference type="InterPro" id="IPR011032">
    <property type="entry name" value="GroES-like_sf"/>
</dbReference>
<dbReference type="InterPro" id="IPR013154">
    <property type="entry name" value="ADH-like_N"/>
</dbReference>
<dbReference type="GO" id="GO:0016651">
    <property type="term" value="F:oxidoreductase activity, acting on NAD(P)H"/>
    <property type="evidence" value="ECO:0007669"/>
    <property type="project" value="TreeGrafter"/>
</dbReference>
<proteinExistence type="predicted"/>
<dbReference type="PANTHER" id="PTHR48106">
    <property type="entry name" value="QUINONE OXIDOREDUCTASE PIG3-RELATED"/>
    <property type="match status" value="1"/>
</dbReference>
<protein>
    <submittedName>
        <fullName evidence="5">Unannotated protein</fullName>
    </submittedName>
</protein>
<dbReference type="EMBL" id="CAFBNJ010000161">
    <property type="protein sequence ID" value="CAB4965891.1"/>
    <property type="molecule type" value="Genomic_DNA"/>
</dbReference>
<sequence>MKAVVLTAYGDLDVLTITDISDPVPGPEEVLVDIVATALNRADLLQRRGLYPSPPLAGFVPPAPEIPGMEFSGRVAALGERVTSWSVGDEVMGIVGGGSYAQRLVIHEHQLMRIPTTVSVEDAAAIPEVWITAFDALVAQGGLTSGRTALVHAGASGVGTAAIQICKALGARVIVTASAGKLAACRELGADLAVDYASGDFVAECESFTNGVGIDVVLDVIGGDYVDKNIAAIRVGGRIVQVGTMGGGRTEVSIGMLLPKRASLIGTVLRARPLAEKIAITQRFSKEILPLFDSGLVKPVIDSRYALSAIADAHAYMETNANVGKILIDV</sequence>
<dbReference type="InterPro" id="IPR014189">
    <property type="entry name" value="Quinone_OxRdtase_PIG3"/>
</dbReference>
<evidence type="ECO:0000256" key="1">
    <source>
        <dbReference type="ARBA" id="ARBA00022857"/>
    </source>
</evidence>
<name>A0A6J7LCJ5_9ZZZZ</name>
<feature type="domain" description="Enoyl reductase (ER)" evidence="3">
    <location>
        <begin position="10"/>
        <end position="328"/>
    </location>
</feature>
<reference evidence="5" key="1">
    <citation type="submission" date="2020-05" db="EMBL/GenBank/DDBJ databases">
        <authorList>
            <person name="Chiriac C."/>
            <person name="Salcher M."/>
            <person name="Ghai R."/>
            <person name="Kavagutti S V."/>
        </authorList>
    </citation>
    <scope>NUCLEOTIDE SEQUENCE</scope>
</reference>
<dbReference type="InterPro" id="IPR013149">
    <property type="entry name" value="ADH-like_C"/>
</dbReference>
<dbReference type="NCBIfam" id="TIGR02824">
    <property type="entry name" value="quinone_pig3"/>
    <property type="match status" value="1"/>
</dbReference>
<dbReference type="CDD" id="cd05276">
    <property type="entry name" value="p53_inducible_oxidoreductase"/>
    <property type="match status" value="1"/>
</dbReference>
<organism evidence="5">
    <name type="scientific">freshwater metagenome</name>
    <dbReference type="NCBI Taxonomy" id="449393"/>
    <lineage>
        <taxon>unclassified sequences</taxon>
        <taxon>metagenomes</taxon>
        <taxon>ecological metagenomes</taxon>
    </lineage>
</organism>
<evidence type="ECO:0000313" key="5">
    <source>
        <dbReference type="EMBL" id="CAB4965891.1"/>
    </source>
</evidence>
<dbReference type="Pfam" id="PF00107">
    <property type="entry name" value="ADH_zinc_N"/>
    <property type="match status" value="1"/>
</dbReference>
<dbReference type="GO" id="GO:0070402">
    <property type="term" value="F:NADPH binding"/>
    <property type="evidence" value="ECO:0007669"/>
    <property type="project" value="TreeGrafter"/>
</dbReference>
<dbReference type="Pfam" id="PF08240">
    <property type="entry name" value="ADH_N"/>
    <property type="match status" value="1"/>
</dbReference>
<evidence type="ECO:0000256" key="2">
    <source>
        <dbReference type="ARBA" id="ARBA00023002"/>
    </source>
</evidence>